<sequence>MEIKKISFIGTGVMGSSMARHLKNAGFDVSVYNRTKAKAQPLIDEGMKWCDTPAEAAKDADVVISIVGYPKDVEEVFLGDKGILSTKEGGIVIDMTTSSPALAKKIYEAAKAKGVSSLDAPVSGGDLGAKNGTLAIMVGGDEDAFNAAKPVFEAMGKTINFFGPAGSGQYTKMANQIAIASGMLGVAEALFYAKKMGLDPQKVLETIETGAAGSWSLSNLGRRMLKEDYAPGFYIKHFLKDMRIAIESAEEAGLELPGLLKTKELYDILSQKGMDDNGTQAIIKWYLNQ</sequence>
<evidence type="ECO:0000313" key="7">
    <source>
        <dbReference type="EMBL" id="SHI58854.1"/>
    </source>
</evidence>
<keyword evidence="2" id="KW-0560">Oxidoreductase</keyword>
<feature type="domain" description="3-hydroxyisobutyrate dehydrogenase-like NAD-binding" evidence="6">
    <location>
        <begin position="166"/>
        <end position="286"/>
    </location>
</feature>
<feature type="domain" description="6-phosphogluconate dehydrogenase NADP-binding" evidence="5">
    <location>
        <begin position="5"/>
        <end position="161"/>
    </location>
</feature>
<dbReference type="Proteomes" id="UP000191240">
    <property type="component" value="Unassembled WGS sequence"/>
</dbReference>
<dbReference type="PIRSF" id="PIRSF000103">
    <property type="entry name" value="HIBADH"/>
    <property type="match status" value="1"/>
</dbReference>
<dbReference type="InterPro" id="IPR029154">
    <property type="entry name" value="HIBADH-like_NADP-bd"/>
</dbReference>
<evidence type="ECO:0000259" key="6">
    <source>
        <dbReference type="Pfam" id="PF14833"/>
    </source>
</evidence>
<evidence type="ECO:0000256" key="4">
    <source>
        <dbReference type="PIRSR" id="PIRSR000103-1"/>
    </source>
</evidence>
<dbReference type="OrthoDB" id="9804542at2"/>
<feature type="active site" evidence="4">
    <location>
        <position position="172"/>
    </location>
</feature>
<dbReference type="GO" id="GO:0050661">
    <property type="term" value="F:NADP binding"/>
    <property type="evidence" value="ECO:0007669"/>
    <property type="project" value="InterPro"/>
</dbReference>
<evidence type="ECO:0000259" key="5">
    <source>
        <dbReference type="Pfam" id="PF03446"/>
    </source>
</evidence>
<dbReference type="InterPro" id="IPR008927">
    <property type="entry name" value="6-PGluconate_DH-like_C_sf"/>
</dbReference>
<dbReference type="RefSeq" id="WP_080325573.1">
    <property type="nucleotide sequence ID" value="NZ_FQYW01000008.1"/>
</dbReference>
<name>A0A1M6CDL6_9FIRM</name>
<dbReference type="SUPFAM" id="SSF51735">
    <property type="entry name" value="NAD(P)-binding Rossmann-fold domains"/>
    <property type="match status" value="1"/>
</dbReference>
<dbReference type="GO" id="GO:0051287">
    <property type="term" value="F:NAD binding"/>
    <property type="evidence" value="ECO:0007669"/>
    <property type="project" value="InterPro"/>
</dbReference>
<keyword evidence="3" id="KW-0520">NAD</keyword>
<dbReference type="EMBL" id="FQYW01000008">
    <property type="protein sequence ID" value="SHI58854.1"/>
    <property type="molecule type" value="Genomic_DNA"/>
</dbReference>
<dbReference type="InterPro" id="IPR036291">
    <property type="entry name" value="NAD(P)-bd_dom_sf"/>
</dbReference>
<dbReference type="PANTHER" id="PTHR43060:SF15">
    <property type="entry name" value="3-HYDROXYISOBUTYRATE DEHYDROGENASE-LIKE 1, MITOCHONDRIAL-RELATED"/>
    <property type="match status" value="1"/>
</dbReference>
<dbReference type="Pfam" id="PF14833">
    <property type="entry name" value="NAD_binding_11"/>
    <property type="match status" value="1"/>
</dbReference>
<protein>
    <submittedName>
        <fullName evidence="7">3-hydroxyisobutyrate dehydrogenase</fullName>
    </submittedName>
</protein>
<dbReference type="Gene3D" id="3.40.50.720">
    <property type="entry name" value="NAD(P)-binding Rossmann-like Domain"/>
    <property type="match status" value="1"/>
</dbReference>
<proteinExistence type="inferred from homology"/>
<evidence type="ECO:0000256" key="3">
    <source>
        <dbReference type="ARBA" id="ARBA00023027"/>
    </source>
</evidence>
<accession>A0A1M6CDL6</accession>
<evidence type="ECO:0000256" key="2">
    <source>
        <dbReference type="ARBA" id="ARBA00023002"/>
    </source>
</evidence>
<gene>
    <name evidence="7" type="ORF">SAMN02745671_01047</name>
</gene>
<dbReference type="GO" id="GO:0016491">
    <property type="term" value="F:oxidoreductase activity"/>
    <property type="evidence" value="ECO:0007669"/>
    <property type="project" value="UniProtKB-KW"/>
</dbReference>
<evidence type="ECO:0000256" key="1">
    <source>
        <dbReference type="ARBA" id="ARBA00009080"/>
    </source>
</evidence>
<organism evidence="7 8">
    <name type="scientific">Anaerovibrio lipolyticus DSM 3074</name>
    <dbReference type="NCBI Taxonomy" id="1120997"/>
    <lineage>
        <taxon>Bacteria</taxon>
        <taxon>Bacillati</taxon>
        <taxon>Bacillota</taxon>
        <taxon>Negativicutes</taxon>
        <taxon>Selenomonadales</taxon>
        <taxon>Selenomonadaceae</taxon>
        <taxon>Anaerovibrio</taxon>
    </lineage>
</organism>
<dbReference type="InterPro" id="IPR015815">
    <property type="entry name" value="HIBADH-related"/>
</dbReference>
<dbReference type="PANTHER" id="PTHR43060">
    <property type="entry name" value="3-HYDROXYISOBUTYRATE DEHYDROGENASE-LIKE 1, MITOCHONDRIAL-RELATED"/>
    <property type="match status" value="1"/>
</dbReference>
<dbReference type="Gene3D" id="1.10.1040.10">
    <property type="entry name" value="N-(1-d-carboxylethyl)-l-norvaline Dehydrogenase, domain 2"/>
    <property type="match status" value="1"/>
</dbReference>
<dbReference type="SUPFAM" id="SSF48179">
    <property type="entry name" value="6-phosphogluconate dehydrogenase C-terminal domain-like"/>
    <property type="match status" value="1"/>
</dbReference>
<reference evidence="7 8" key="1">
    <citation type="submission" date="2016-11" db="EMBL/GenBank/DDBJ databases">
        <authorList>
            <person name="Jaros S."/>
            <person name="Januszkiewicz K."/>
            <person name="Wedrychowicz H."/>
        </authorList>
    </citation>
    <scope>NUCLEOTIDE SEQUENCE [LARGE SCALE GENOMIC DNA]</scope>
    <source>
        <strain evidence="7 8">DSM 3074</strain>
    </source>
</reference>
<dbReference type="AlphaFoldDB" id="A0A1M6CDL6"/>
<dbReference type="Pfam" id="PF03446">
    <property type="entry name" value="NAD_binding_2"/>
    <property type="match status" value="1"/>
</dbReference>
<dbReference type="InterPro" id="IPR006115">
    <property type="entry name" value="6PGDH_NADP-bd"/>
</dbReference>
<evidence type="ECO:0000313" key="8">
    <source>
        <dbReference type="Proteomes" id="UP000191240"/>
    </source>
</evidence>
<dbReference type="InterPro" id="IPR013328">
    <property type="entry name" value="6PGD_dom2"/>
</dbReference>
<comment type="similarity">
    <text evidence="1">Belongs to the HIBADH-related family.</text>
</comment>